<evidence type="ECO:0000259" key="16">
    <source>
        <dbReference type="Pfam" id="PF02770"/>
    </source>
</evidence>
<dbReference type="OrthoDB" id="9988775at2759"/>
<keyword evidence="6 14" id="KW-0274">FAD</keyword>
<keyword evidence="7 14" id="KW-0560">Oxidoreductase</keyword>
<dbReference type="FunFam" id="1.10.540.10:FF:000002">
    <property type="entry name" value="Acyl-CoA dehydrogenase FadE19"/>
    <property type="match status" value="1"/>
</dbReference>
<evidence type="ECO:0000313" key="18">
    <source>
        <dbReference type="EMBL" id="CAD5125626.1"/>
    </source>
</evidence>
<evidence type="ECO:0000259" key="17">
    <source>
        <dbReference type="Pfam" id="PF02771"/>
    </source>
</evidence>
<comment type="caution">
    <text evidence="18">The sequence shown here is derived from an EMBL/GenBank/DDBJ whole genome shotgun (WGS) entry which is preliminary data.</text>
</comment>
<comment type="catalytic activity">
    <reaction evidence="12">
        <text>hexanoyl-CoA + oxidized [electron-transfer flavoprotein] + H(+) = (2E)-hexenoyl-CoA + reduced [electron-transfer flavoprotein]</text>
        <dbReference type="Rhea" id="RHEA:43464"/>
        <dbReference type="Rhea" id="RHEA-COMP:10685"/>
        <dbReference type="Rhea" id="RHEA-COMP:10686"/>
        <dbReference type="ChEBI" id="CHEBI:15378"/>
        <dbReference type="ChEBI" id="CHEBI:57692"/>
        <dbReference type="ChEBI" id="CHEBI:58307"/>
        <dbReference type="ChEBI" id="CHEBI:62077"/>
        <dbReference type="ChEBI" id="CHEBI:62620"/>
    </reaction>
    <physiologicalReaction direction="left-to-right" evidence="12">
        <dbReference type="Rhea" id="RHEA:43465"/>
    </physiologicalReaction>
</comment>
<evidence type="ECO:0000256" key="14">
    <source>
        <dbReference type="RuleBase" id="RU362125"/>
    </source>
</evidence>
<dbReference type="GO" id="GO:0046359">
    <property type="term" value="P:butyrate catabolic process"/>
    <property type="evidence" value="ECO:0007669"/>
    <property type="project" value="TreeGrafter"/>
</dbReference>
<accession>A0A7I8WBT2</accession>
<dbReference type="GO" id="GO:0016937">
    <property type="term" value="F:short-chain fatty acyl-CoA dehydrogenase activity"/>
    <property type="evidence" value="ECO:0007669"/>
    <property type="project" value="UniProtKB-EC"/>
</dbReference>
<dbReference type="CDD" id="cd01158">
    <property type="entry name" value="SCAD_SBCAD"/>
    <property type="match status" value="1"/>
</dbReference>
<keyword evidence="5 14" id="KW-0285">Flavoprotein</keyword>
<comment type="similarity">
    <text evidence="3 14">Belongs to the acyl-CoA dehydrogenase family.</text>
</comment>
<dbReference type="FunFam" id="1.20.140.10:FF:000004">
    <property type="entry name" value="Acyl-CoA dehydrogenase FadE25"/>
    <property type="match status" value="1"/>
</dbReference>
<evidence type="ECO:0000256" key="10">
    <source>
        <dbReference type="ARBA" id="ARBA00045387"/>
    </source>
</evidence>
<dbReference type="Pfam" id="PF00441">
    <property type="entry name" value="Acyl-CoA_dh_1"/>
    <property type="match status" value="1"/>
</dbReference>
<dbReference type="InterPro" id="IPR006091">
    <property type="entry name" value="Acyl-CoA_Oxase/DH_mid-dom"/>
</dbReference>
<dbReference type="PROSITE" id="PS00073">
    <property type="entry name" value="ACYL_COA_DH_2"/>
    <property type="match status" value="1"/>
</dbReference>
<evidence type="ECO:0000256" key="6">
    <source>
        <dbReference type="ARBA" id="ARBA00022827"/>
    </source>
</evidence>
<evidence type="ECO:0000256" key="4">
    <source>
        <dbReference type="ARBA" id="ARBA00012046"/>
    </source>
</evidence>
<dbReference type="SUPFAM" id="SSF56645">
    <property type="entry name" value="Acyl-CoA dehydrogenase NM domain-like"/>
    <property type="match status" value="1"/>
</dbReference>
<evidence type="ECO:0000256" key="7">
    <source>
        <dbReference type="ARBA" id="ARBA00023002"/>
    </source>
</evidence>
<comment type="pathway">
    <text evidence="2">Lipid metabolism; mitochondrial fatty acid beta-oxidation.</text>
</comment>
<comment type="function">
    <text evidence="10">Short-chain specific acyl-CoA dehydrogenase is one of the acyl-CoA dehydrogenases that catalyze the first step of mitochondrial fatty acid beta-oxidation, an aerobic process breaking down fatty acids into acetyl-CoA and allowing the production of energy from fats. The first step of fatty acid beta-oxidation consists in the removal of one hydrogen from C-2 and C-3 of the straight-chain fatty acyl-CoA thioester, resulting in the formation of trans-2-enoyl-CoA. Among the different mitochondrial acyl-CoA dehydrogenases, short-chain specific acyl-CoA dehydrogenase acts specifically on acyl-CoAs with saturated 4 to 6 carbons long primary chains.</text>
</comment>
<dbReference type="Gene3D" id="2.40.110.10">
    <property type="entry name" value="Butyryl-CoA Dehydrogenase, subunit A, domain 2"/>
    <property type="match status" value="1"/>
</dbReference>
<dbReference type="Pfam" id="PF02770">
    <property type="entry name" value="Acyl-CoA_dh_M"/>
    <property type="match status" value="1"/>
</dbReference>
<keyword evidence="19" id="KW-1185">Reference proteome</keyword>
<dbReference type="Proteomes" id="UP000549394">
    <property type="component" value="Unassembled WGS sequence"/>
</dbReference>
<evidence type="ECO:0000256" key="8">
    <source>
        <dbReference type="ARBA" id="ARBA00031895"/>
    </source>
</evidence>
<dbReference type="SUPFAM" id="SSF47203">
    <property type="entry name" value="Acyl-CoA dehydrogenase C-terminal domain-like"/>
    <property type="match status" value="1"/>
</dbReference>
<dbReference type="InterPro" id="IPR046373">
    <property type="entry name" value="Acyl-CoA_Oxase/DH_mid-dom_sf"/>
</dbReference>
<evidence type="ECO:0000256" key="13">
    <source>
        <dbReference type="ARBA" id="ARBA00050758"/>
    </source>
</evidence>
<feature type="domain" description="Acyl-CoA dehydrogenase/oxidase N-terminal" evidence="17">
    <location>
        <begin position="37"/>
        <end position="148"/>
    </location>
</feature>
<dbReference type="InterPro" id="IPR006089">
    <property type="entry name" value="Acyl-CoA_DH_CS"/>
</dbReference>
<evidence type="ECO:0000256" key="2">
    <source>
        <dbReference type="ARBA" id="ARBA00005198"/>
    </source>
</evidence>
<evidence type="ECO:0000256" key="5">
    <source>
        <dbReference type="ARBA" id="ARBA00022630"/>
    </source>
</evidence>
<comment type="cofactor">
    <cofactor evidence="1 14">
        <name>FAD</name>
        <dbReference type="ChEBI" id="CHEBI:57692"/>
    </cofactor>
</comment>
<dbReference type="PIRSF" id="PIRSF016578">
    <property type="entry name" value="HsaA"/>
    <property type="match status" value="1"/>
</dbReference>
<dbReference type="AlphaFoldDB" id="A0A7I8WBT2"/>
<comment type="catalytic activity">
    <reaction evidence="13">
        <text>butanoyl-CoA + oxidized [electron-transfer flavoprotein] + H(+) = (2E)-butenoyl-CoA + reduced [electron-transfer flavoprotein]</text>
        <dbReference type="Rhea" id="RHEA:24004"/>
        <dbReference type="Rhea" id="RHEA-COMP:10685"/>
        <dbReference type="Rhea" id="RHEA-COMP:10686"/>
        <dbReference type="ChEBI" id="CHEBI:15378"/>
        <dbReference type="ChEBI" id="CHEBI:57332"/>
        <dbReference type="ChEBI" id="CHEBI:57371"/>
        <dbReference type="ChEBI" id="CHEBI:57692"/>
        <dbReference type="ChEBI" id="CHEBI:58307"/>
        <dbReference type="EC" id="1.3.8.1"/>
    </reaction>
    <physiologicalReaction direction="left-to-right" evidence="13">
        <dbReference type="Rhea" id="RHEA:24005"/>
    </physiologicalReaction>
</comment>
<dbReference type="Gene3D" id="1.10.540.10">
    <property type="entry name" value="Acyl-CoA dehydrogenase/oxidase, N-terminal domain"/>
    <property type="match status" value="1"/>
</dbReference>
<dbReference type="FunFam" id="2.40.110.10:FF:000001">
    <property type="entry name" value="Acyl-CoA dehydrogenase, mitochondrial"/>
    <property type="match status" value="1"/>
</dbReference>
<gene>
    <name evidence="18" type="ORF">DGYR_LOCUS12972</name>
</gene>
<evidence type="ECO:0000259" key="15">
    <source>
        <dbReference type="Pfam" id="PF00441"/>
    </source>
</evidence>
<comment type="catalytic activity">
    <reaction evidence="11">
        <text>pentanoyl-CoA + oxidized [electron-transfer flavoprotein] + H(+) = (2E)-pentenoyl-CoA + reduced [electron-transfer flavoprotein]</text>
        <dbReference type="Rhea" id="RHEA:43456"/>
        <dbReference type="Rhea" id="RHEA-COMP:10685"/>
        <dbReference type="Rhea" id="RHEA-COMP:10686"/>
        <dbReference type="ChEBI" id="CHEBI:15378"/>
        <dbReference type="ChEBI" id="CHEBI:57389"/>
        <dbReference type="ChEBI" id="CHEBI:57692"/>
        <dbReference type="ChEBI" id="CHEBI:58307"/>
        <dbReference type="ChEBI" id="CHEBI:86160"/>
    </reaction>
    <physiologicalReaction direction="left-to-right" evidence="11">
        <dbReference type="Rhea" id="RHEA:43457"/>
    </physiologicalReaction>
</comment>
<sequence>MARLLQTRVLLKKSLNLIIPCLGSQSRSIHNDSLLPETHRMLKNSLTDLVDNEIAPFAKRTDSEHRYPIESVKKMGEFGIFGLLVPEKYGGGGLDTLAYAIAMEEISRGCATCGVIVSAHISLYLSPILEFGTEKQIERYVTPYLTGDLIGSFCLSEPENGSDAGAASTTSNLEGDNWIINGSKMWVTNGSLNGASVVMATSDKAKKHKGISSFIVPKPSKGVTVGKPEDKLGIRGSPTVQLTFENVAIPSENLLGQTGDGFKIAMKTLDCGRIGIAGQAIGIAQASIDCAAKYAMERKAFGIPIAQLQAIQIKLADMECRTQSARLLAWHASTLKDKGENFTKEAAMAKLCASEAATFCSHQAIQILGGMGFVTDMPAERHYRDARITEIYEGTSEVQRLVIASNLLKEYSFL</sequence>
<dbReference type="Gene3D" id="1.20.140.10">
    <property type="entry name" value="Butyryl-CoA Dehydrogenase, subunit A, domain 3"/>
    <property type="match status" value="1"/>
</dbReference>
<dbReference type="InterPro" id="IPR009100">
    <property type="entry name" value="AcylCoA_DH/oxidase_NM_dom_sf"/>
</dbReference>
<reference evidence="18 19" key="1">
    <citation type="submission" date="2020-08" db="EMBL/GenBank/DDBJ databases">
        <authorList>
            <person name="Hejnol A."/>
        </authorList>
    </citation>
    <scope>NUCLEOTIDE SEQUENCE [LARGE SCALE GENOMIC DNA]</scope>
</reference>
<dbReference type="InterPro" id="IPR009075">
    <property type="entry name" value="AcylCo_DH/oxidase_C"/>
</dbReference>
<dbReference type="GO" id="GO:0050660">
    <property type="term" value="F:flavin adenine dinucleotide binding"/>
    <property type="evidence" value="ECO:0007669"/>
    <property type="project" value="InterPro"/>
</dbReference>
<dbReference type="Pfam" id="PF02771">
    <property type="entry name" value="Acyl-CoA_dh_N"/>
    <property type="match status" value="1"/>
</dbReference>
<dbReference type="InterPro" id="IPR013786">
    <property type="entry name" value="AcylCoA_DH/ox_N"/>
</dbReference>
<evidence type="ECO:0000256" key="12">
    <source>
        <dbReference type="ARBA" id="ARBA00049192"/>
    </source>
</evidence>
<dbReference type="PROSITE" id="PS00072">
    <property type="entry name" value="ACYL_COA_DH_1"/>
    <property type="match status" value="1"/>
</dbReference>
<dbReference type="GO" id="GO:0033539">
    <property type="term" value="P:fatty acid beta-oxidation using acyl-CoA dehydrogenase"/>
    <property type="evidence" value="ECO:0007669"/>
    <property type="project" value="TreeGrafter"/>
</dbReference>
<dbReference type="EMBL" id="CAJFCJ010000028">
    <property type="protein sequence ID" value="CAD5125626.1"/>
    <property type="molecule type" value="Genomic_DNA"/>
</dbReference>
<name>A0A7I8WBT2_9ANNE</name>
<evidence type="ECO:0000256" key="1">
    <source>
        <dbReference type="ARBA" id="ARBA00001974"/>
    </source>
</evidence>
<evidence type="ECO:0000313" key="19">
    <source>
        <dbReference type="Proteomes" id="UP000549394"/>
    </source>
</evidence>
<organism evidence="18 19">
    <name type="scientific">Dimorphilus gyrociliatus</name>
    <dbReference type="NCBI Taxonomy" id="2664684"/>
    <lineage>
        <taxon>Eukaryota</taxon>
        <taxon>Metazoa</taxon>
        <taxon>Spiralia</taxon>
        <taxon>Lophotrochozoa</taxon>
        <taxon>Annelida</taxon>
        <taxon>Polychaeta</taxon>
        <taxon>Polychaeta incertae sedis</taxon>
        <taxon>Dinophilidae</taxon>
        <taxon>Dimorphilus</taxon>
    </lineage>
</organism>
<proteinExistence type="inferred from homology"/>
<dbReference type="EC" id="1.3.8.1" evidence="4"/>
<evidence type="ECO:0000256" key="11">
    <source>
        <dbReference type="ARBA" id="ARBA00048499"/>
    </source>
</evidence>
<protein>
    <recommendedName>
        <fullName evidence="9">Short-chain specific acyl-CoA dehydrogenase, mitochondrial</fullName>
        <ecNumber evidence="4">1.3.8.1</ecNumber>
    </recommendedName>
    <alternativeName>
        <fullName evidence="8">Butyryl-CoA dehydrogenase</fullName>
    </alternativeName>
</protein>
<dbReference type="PANTHER" id="PTHR43884:SF12">
    <property type="entry name" value="ISOVALERYL-COA DEHYDROGENASE, MITOCHONDRIAL-RELATED"/>
    <property type="match status" value="1"/>
</dbReference>
<feature type="domain" description="Acyl-CoA dehydrogenase/oxidase C-terminal" evidence="15">
    <location>
        <begin position="259"/>
        <end position="407"/>
    </location>
</feature>
<dbReference type="PANTHER" id="PTHR43884">
    <property type="entry name" value="ACYL-COA DEHYDROGENASE"/>
    <property type="match status" value="1"/>
</dbReference>
<dbReference type="InterPro" id="IPR037069">
    <property type="entry name" value="AcylCoA_DH/ox_N_sf"/>
</dbReference>
<evidence type="ECO:0000256" key="3">
    <source>
        <dbReference type="ARBA" id="ARBA00009347"/>
    </source>
</evidence>
<dbReference type="InterPro" id="IPR036250">
    <property type="entry name" value="AcylCo_DH-like_C"/>
</dbReference>
<evidence type="ECO:0000256" key="9">
    <source>
        <dbReference type="ARBA" id="ARBA00044204"/>
    </source>
</evidence>
<feature type="domain" description="Acyl-CoA oxidase/dehydrogenase middle" evidence="16">
    <location>
        <begin position="152"/>
        <end position="247"/>
    </location>
</feature>